<dbReference type="SUPFAM" id="SSF55154">
    <property type="entry name" value="CYTH-like phosphatases"/>
    <property type="match status" value="1"/>
</dbReference>
<accession>A0A0G2A7D7</accession>
<protein>
    <recommendedName>
        <fullName evidence="1">CYTH domain-containing protein</fullName>
    </recommendedName>
</protein>
<evidence type="ECO:0000313" key="2">
    <source>
        <dbReference type="EMBL" id="KKW36817.1"/>
    </source>
</evidence>
<dbReference type="InterPro" id="IPR033469">
    <property type="entry name" value="CYTH-like_dom_sf"/>
</dbReference>
<dbReference type="InterPro" id="IPR023577">
    <property type="entry name" value="CYTH_domain"/>
</dbReference>
<comment type="caution">
    <text evidence="2">The sequence shown here is derived from an EMBL/GenBank/DDBJ whole genome shotgun (WGS) entry which is preliminary data.</text>
</comment>
<dbReference type="EMBL" id="LCRM01000012">
    <property type="protein sequence ID" value="KKW36817.1"/>
    <property type="molecule type" value="Genomic_DNA"/>
</dbReference>
<proteinExistence type="predicted"/>
<name>A0A0G2A7D7_9BACT</name>
<dbReference type="PROSITE" id="PS51707">
    <property type="entry name" value="CYTH"/>
    <property type="match status" value="1"/>
</dbReference>
<dbReference type="AlphaFoldDB" id="A0A0G2A7D7"/>
<organism evidence="2 3">
    <name type="scientific">Candidatus Giovannonibacteria bacterium GW2011_GWA2_53_7</name>
    <dbReference type="NCBI Taxonomy" id="1618650"/>
    <lineage>
        <taxon>Bacteria</taxon>
        <taxon>Candidatus Giovannoniibacteriota</taxon>
    </lineage>
</organism>
<feature type="domain" description="CYTH" evidence="1">
    <location>
        <begin position="6"/>
        <end position="194"/>
    </location>
</feature>
<evidence type="ECO:0000259" key="1">
    <source>
        <dbReference type="PROSITE" id="PS51707"/>
    </source>
</evidence>
<sequence>MIDRSGMEVERKYWLIRPEDKVTVPQAMAEFQSRIAPVLAEFPDTRLHIFDGHDTYLRQPDFQGFVRVRTNLLRSEMTAKIIGTPDSERRPEVNLKVTSPEDDQVRFLELIGFQRVVTVRQSGNLFIIPGRAEIVVYRTERLPGLTDPRAFVEIEALGGVTVDEAVALVDDFERRLGLSAEKRCRQSIYAIYGLSLDLIVSQCRKAQVD</sequence>
<gene>
    <name evidence="2" type="ORF">UY81_C0012G0006</name>
</gene>
<evidence type="ECO:0000313" key="3">
    <source>
        <dbReference type="Proteomes" id="UP000034290"/>
    </source>
</evidence>
<reference evidence="2 3" key="1">
    <citation type="journal article" date="2015" name="Nature">
        <title>rRNA introns, odd ribosomes, and small enigmatic genomes across a large radiation of phyla.</title>
        <authorList>
            <person name="Brown C.T."/>
            <person name="Hug L.A."/>
            <person name="Thomas B.C."/>
            <person name="Sharon I."/>
            <person name="Castelle C.J."/>
            <person name="Singh A."/>
            <person name="Wilkins M.J."/>
            <person name="Williams K.H."/>
            <person name="Banfield J.F."/>
        </authorList>
    </citation>
    <scope>NUCLEOTIDE SEQUENCE [LARGE SCALE GENOMIC DNA]</scope>
</reference>
<dbReference type="Proteomes" id="UP000034290">
    <property type="component" value="Unassembled WGS sequence"/>
</dbReference>
<dbReference type="Gene3D" id="2.40.320.10">
    <property type="entry name" value="Hypothetical Protein Pfu-838710-001"/>
    <property type="match status" value="1"/>
</dbReference>